<dbReference type="GO" id="GO:0005634">
    <property type="term" value="C:nucleus"/>
    <property type="evidence" value="ECO:0007669"/>
    <property type="project" value="UniProtKB-SubCell"/>
</dbReference>
<evidence type="ECO:0000256" key="6">
    <source>
        <dbReference type="ARBA" id="ARBA00022701"/>
    </source>
</evidence>
<dbReference type="GO" id="GO:0005874">
    <property type="term" value="C:microtubule"/>
    <property type="evidence" value="ECO:0007669"/>
    <property type="project" value="UniProtKB-KW"/>
</dbReference>
<feature type="region of interest" description="Disordered" evidence="10">
    <location>
        <begin position="89"/>
        <end position="112"/>
    </location>
</feature>
<dbReference type="Proteomes" id="UP001249851">
    <property type="component" value="Unassembled WGS sequence"/>
</dbReference>
<evidence type="ECO:0000256" key="3">
    <source>
        <dbReference type="ARBA" id="ARBA00010494"/>
    </source>
</evidence>
<dbReference type="PANTHER" id="PTHR32078:SF1">
    <property type="entry name" value="NUCLEAR PROTEIN MDM1"/>
    <property type="match status" value="1"/>
</dbReference>
<evidence type="ECO:0000256" key="2">
    <source>
        <dbReference type="ARBA" id="ARBA00004123"/>
    </source>
</evidence>
<evidence type="ECO:0000256" key="9">
    <source>
        <dbReference type="ARBA" id="ARBA00045771"/>
    </source>
</evidence>
<comment type="function">
    <text evidence="9">Microtubule-binding protein that negatively regulates centriole duplication. Binds to and stabilizes microtubules.</text>
</comment>
<comment type="similarity">
    <text evidence="3">Belongs to the MDM1 family.</text>
</comment>
<keyword evidence="8" id="KW-0539">Nucleus</keyword>
<evidence type="ECO:0000256" key="10">
    <source>
        <dbReference type="SAM" id="MobiDB-lite"/>
    </source>
</evidence>
<feature type="region of interest" description="Disordered" evidence="10">
    <location>
        <begin position="459"/>
        <end position="572"/>
    </location>
</feature>
<evidence type="ECO:0000256" key="5">
    <source>
        <dbReference type="ARBA" id="ARBA00022490"/>
    </source>
</evidence>
<evidence type="ECO:0000313" key="12">
    <source>
        <dbReference type="Proteomes" id="UP001249851"/>
    </source>
</evidence>
<feature type="compositionally biased region" description="Basic and acidic residues" evidence="10">
    <location>
        <begin position="461"/>
        <end position="474"/>
    </location>
</feature>
<gene>
    <name evidence="11" type="ORF">P5673_013520</name>
</gene>
<keyword evidence="6" id="KW-0493">Microtubule</keyword>
<feature type="compositionally biased region" description="Basic and acidic residues" evidence="10">
    <location>
        <begin position="386"/>
        <end position="403"/>
    </location>
</feature>
<organism evidence="11 12">
    <name type="scientific">Acropora cervicornis</name>
    <name type="common">Staghorn coral</name>
    <dbReference type="NCBI Taxonomy" id="6130"/>
    <lineage>
        <taxon>Eukaryota</taxon>
        <taxon>Metazoa</taxon>
        <taxon>Cnidaria</taxon>
        <taxon>Anthozoa</taxon>
        <taxon>Hexacorallia</taxon>
        <taxon>Scleractinia</taxon>
        <taxon>Astrocoeniina</taxon>
        <taxon>Acroporidae</taxon>
        <taxon>Acropora</taxon>
    </lineage>
</organism>
<evidence type="ECO:0000256" key="7">
    <source>
        <dbReference type="ARBA" id="ARBA00023212"/>
    </source>
</evidence>
<comment type="caution">
    <text evidence="11">The sequence shown here is derived from an EMBL/GenBank/DDBJ whole genome shotgun (WGS) entry which is preliminary data.</text>
</comment>
<evidence type="ECO:0000256" key="4">
    <source>
        <dbReference type="ARBA" id="ARBA00013508"/>
    </source>
</evidence>
<reference evidence="11" key="2">
    <citation type="journal article" date="2023" name="Science">
        <title>Genomic signatures of disease resistance in endangered staghorn corals.</title>
        <authorList>
            <person name="Vollmer S.V."/>
            <person name="Selwyn J.D."/>
            <person name="Despard B.A."/>
            <person name="Roesel C.L."/>
        </authorList>
    </citation>
    <scope>NUCLEOTIDE SEQUENCE</scope>
    <source>
        <strain evidence="11">K2</strain>
    </source>
</reference>
<comment type="subcellular location">
    <subcellularLocation>
        <location evidence="1">Cytoplasm</location>
        <location evidence="1">Cytoskeleton</location>
        <location evidence="1">Microtubule organizing center</location>
        <location evidence="1">Centrosome</location>
        <location evidence="1">Centriole</location>
    </subcellularLocation>
    <subcellularLocation>
        <location evidence="2">Nucleus</location>
    </subcellularLocation>
</comment>
<feature type="compositionally biased region" description="Basic and acidic residues" evidence="10">
    <location>
        <begin position="420"/>
        <end position="433"/>
    </location>
</feature>
<feature type="region of interest" description="Disordered" evidence="10">
    <location>
        <begin position="148"/>
        <end position="199"/>
    </location>
</feature>
<keyword evidence="12" id="KW-1185">Reference proteome</keyword>
<dbReference type="GO" id="GO:0046600">
    <property type="term" value="P:negative regulation of centriole replication"/>
    <property type="evidence" value="ECO:0007669"/>
    <property type="project" value="InterPro"/>
</dbReference>
<dbReference type="Pfam" id="PF15501">
    <property type="entry name" value="MDM1"/>
    <property type="match status" value="1"/>
</dbReference>
<evidence type="ECO:0000256" key="8">
    <source>
        <dbReference type="ARBA" id="ARBA00023242"/>
    </source>
</evidence>
<sequence>MPAPRSKRYESEYFSRYKKFEAKRPVTVKGEVMRSLGNVDSNAASPRAGLLSSQLGTMHEPPLQRKRIVPYEKNHNIFTTVTVKEQPDREWLKPDTDSYRGLEEEKSKRSEIRSETPILVAERKIFKDQPRSAGRTVYIPDRIKRKSTYKGDFVNHKKQSKKTNGEKRKSKPKQHQTPQKVVGGNKGGVSPDRLPPAGIRTATSFGDVRLLKPSDDSQYMRLPEPEQKVLNTEYSSHYKQPTKFKFVNGLWTEVPVNSGATYNAMVSNLVCLLNVQQETDYNAEIQDNVGFLFHVLDSRFQDDKNKKEKNDWFTQVLERRNQAYGYSKHARGTHFSRESLDEINKEHADRASSRSNSYRSYSPSDENSRRREIDRKLRARSSSPPRKREAWREAPKRFTREAQEAGTDTESTFDDDNEMVLERGRSPTPELRDRRRSRRHHLDVTTNVLNDSLEKSLSISEKNKSHSLPKHDEPLVPLKQEGNGRPESPASSIALGDDASSYTPQRKEQERFPPDPPGARPGPGLGGEEGRKEDEDVLSVSAMSRRASTASETLERAKKRRDKFWKSESYSR</sequence>
<dbReference type="GO" id="GO:0008017">
    <property type="term" value="F:microtubule binding"/>
    <property type="evidence" value="ECO:0007669"/>
    <property type="project" value="InterPro"/>
</dbReference>
<dbReference type="PANTHER" id="PTHR32078">
    <property type="entry name" value="NUCLEAR PROTEIN MDM1"/>
    <property type="match status" value="1"/>
</dbReference>
<dbReference type="EMBL" id="JARQWQ010000026">
    <property type="protein sequence ID" value="KAK2563168.1"/>
    <property type="molecule type" value="Genomic_DNA"/>
</dbReference>
<keyword evidence="7" id="KW-0206">Cytoskeleton</keyword>
<feature type="compositionally biased region" description="Basic and acidic residues" evidence="10">
    <location>
        <begin position="343"/>
        <end position="352"/>
    </location>
</feature>
<feature type="compositionally biased region" description="Basic and acidic residues" evidence="10">
    <location>
        <begin position="366"/>
        <end position="376"/>
    </location>
</feature>
<accession>A0AAD9QKX4</accession>
<evidence type="ECO:0000313" key="11">
    <source>
        <dbReference type="EMBL" id="KAK2563168.1"/>
    </source>
</evidence>
<feature type="compositionally biased region" description="Low complexity" evidence="10">
    <location>
        <begin position="353"/>
        <end position="364"/>
    </location>
</feature>
<dbReference type="AlphaFoldDB" id="A0AAD9QKX4"/>
<dbReference type="GO" id="GO:0005814">
    <property type="term" value="C:centriole"/>
    <property type="evidence" value="ECO:0007669"/>
    <property type="project" value="UniProtKB-SubCell"/>
</dbReference>
<keyword evidence="5" id="KW-0963">Cytoplasm</keyword>
<evidence type="ECO:0000256" key="1">
    <source>
        <dbReference type="ARBA" id="ARBA00004114"/>
    </source>
</evidence>
<proteinExistence type="inferred from homology"/>
<reference evidence="11" key="1">
    <citation type="journal article" date="2023" name="G3 (Bethesda)">
        <title>Whole genome assembly and annotation of the endangered Caribbean coral Acropora cervicornis.</title>
        <authorList>
            <person name="Selwyn J.D."/>
            <person name="Vollmer S.V."/>
        </authorList>
    </citation>
    <scope>NUCLEOTIDE SEQUENCE</scope>
    <source>
        <strain evidence="11">K2</strain>
    </source>
</reference>
<feature type="region of interest" description="Disordered" evidence="10">
    <location>
        <begin position="343"/>
        <end position="447"/>
    </location>
</feature>
<protein>
    <recommendedName>
        <fullName evidence="4">Nuclear protein MDM1</fullName>
    </recommendedName>
</protein>
<dbReference type="InterPro" id="IPR029136">
    <property type="entry name" value="MDM1"/>
</dbReference>
<name>A0AAD9QKX4_ACRCE</name>